<protein>
    <recommendedName>
        <fullName evidence="2">Solute-binding protein family 5 domain-containing protein</fullName>
    </recommendedName>
</protein>
<dbReference type="EMBL" id="BARS01035949">
    <property type="protein sequence ID" value="GAG24317.1"/>
    <property type="molecule type" value="Genomic_DNA"/>
</dbReference>
<accession>X0WM73</accession>
<name>X0WM73_9ZZZZ</name>
<evidence type="ECO:0008006" key="2">
    <source>
        <dbReference type="Google" id="ProtNLM"/>
    </source>
</evidence>
<dbReference type="AlphaFoldDB" id="X0WM73"/>
<dbReference type="Gene3D" id="3.40.190.10">
    <property type="entry name" value="Periplasmic binding protein-like II"/>
    <property type="match status" value="1"/>
</dbReference>
<dbReference type="PROSITE" id="PS51257">
    <property type="entry name" value="PROKAR_LIPOPROTEIN"/>
    <property type="match status" value="1"/>
</dbReference>
<proteinExistence type="predicted"/>
<comment type="caution">
    <text evidence="1">The sequence shown here is derived from an EMBL/GenBank/DDBJ whole genome shotgun (WGS) entry which is preliminary data.</text>
</comment>
<evidence type="ECO:0000313" key="1">
    <source>
        <dbReference type="EMBL" id="GAG24317.1"/>
    </source>
</evidence>
<reference evidence="1" key="1">
    <citation type="journal article" date="2014" name="Front. Microbiol.">
        <title>High frequency of phylogenetically diverse reductive dehalogenase-homologous genes in deep subseafloor sedimentary metagenomes.</title>
        <authorList>
            <person name="Kawai M."/>
            <person name="Futagami T."/>
            <person name="Toyoda A."/>
            <person name="Takaki Y."/>
            <person name="Nishi S."/>
            <person name="Hori S."/>
            <person name="Arai W."/>
            <person name="Tsubouchi T."/>
            <person name="Morono Y."/>
            <person name="Uchiyama I."/>
            <person name="Ito T."/>
            <person name="Fujiyama A."/>
            <person name="Inagaki F."/>
            <person name="Takami H."/>
        </authorList>
    </citation>
    <scope>NUCLEOTIDE SEQUENCE</scope>
    <source>
        <strain evidence="1">Expedition CK06-06</strain>
    </source>
</reference>
<organism evidence="1">
    <name type="scientific">marine sediment metagenome</name>
    <dbReference type="NCBI Taxonomy" id="412755"/>
    <lineage>
        <taxon>unclassified sequences</taxon>
        <taxon>metagenomes</taxon>
        <taxon>ecological metagenomes</taxon>
    </lineage>
</organism>
<gene>
    <name evidence="1" type="ORF">S01H1_55314</name>
</gene>
<sequence length="86" mass="9833">MGPPWRSHTAVLLVLAAAACVPAGDRDELRRTTVTIAYDERGLYPDEDMPAKFLTFLSLTTLDEEGELQGRLARRWEHSPDYREWT</sequence>